<gene>
    <name evidence="1" type="ORF">BO95DRAFT_472899</name>
</gene>
<sequence length="605" mass="67233">MIRPGSGCQWFTRRRLQLSLAFAVVLACIYTILPASSRQDSYANTDKEPPQHHKLPFTSPSYARSLSARELISRPRSSDLVSIPKLIHQTWFPAGSNMSENAQLWVQTMRAQNPDWEYVLWDDETNRLLVETHFPWFLQDYLRLPKEILRADVVRNLYMFLFGGMYADVDTEALRPVDSLFAGHDTPLRAAHSSLLGSWTGKAKRAFLGHMSHRAGLDGPAAVPNGWMASPPGHPFWLLPVIHVIENPNGSEDGSPIWPVVLGVLAWVFWSNLTILFNKWLIESTEFHYPIILTTWHLLFATLATQLLARTTTLLNSRHTHRMTPRTYLRQIVPIGLLYSGSLVTSNLTYLYLNVSFIQMLKAGGPIITLLTSWGWRVARPSLESFLNILVIAFSVGLAVAGEVQFVWTGVMFQVVSLVFDANRLVMIQILLSENGDPGRGGEGEEVAKEQGHGHGHGQGKKMDPLVTLYYSAPVCALTNALIALGSGEVAGFEWGVVWRTGWGVLLANAGVGFMLNVSIFVLIGKTSGLTMTLVSVPKNILLIVCSIVIWGSPVSALQVVGYGIALLGLLYYSLGWRTIQPLCDAAVTKVRGWRRGEVYKYEPV</sequence>
<name>A0ACD1GBW6_9EURO</name>
<evidence type="ECO:0000313" key="2">
    <source>
        <dbReference type="Proteomes" id="UP000249057"/>
    </source>
</evidence>
<organism evidence="1 2">
    <name type="scientific">Aspergillus brunneoviolaceus CBS 621.78</name>
    <dbReference type="NCBI Taxonomy" id="1450534"/>
    <lineage>
        <taxon>Eukaryota</taxon>
        <taxon>Fungi</taxon>
        <taxon>Dikarya</taxon>
        <taxon>Ascomycota</taxon>
        <taxon>Pezizomycotina</taxon>
        <taxon>Eurotiomycetes</taxon>
        <taxon>Eurotiomycetidae</taxon>
        <taxon>Eurotiales</taxon>
        <taxon>Aspergillaceae</taxon>
        <taxon>Aspergillus</taxon>
        <taxon>Aspergillus subgen. Circumdati</taxon>
    </lineage>
</organism>
<keyword evidence="2" id="KW-1185">Reference proteome</keyword>
<protein>
    <submittedName>
        <fullName evidence="1">TPT-domain-containing protein</fullName>
    </submittedName>
</protein>
<dbReference type="Proteomes" id="UP000249057">
    <property type="component" value="Unassembled WGS sequence"/>
</dbReference>
<accession>A0ACD1GBW6</accession>
<dbReference type="EMBL" id="KZ825335">
    <property type="protein sequence ID" value="RAH46748.1"/>
    <property type="molecule type" value="Genomic_DNA"/>
</dbReference>
<reference evidence="1" key="1">
    <citation type="submission" date="2018-02" db="EMBL/GenBank/DDBJ databases">
        <title>The genomes of Aspergillus section Nigri reveals drivers in fungal speciation.</title>
        <authorList>
            <consortium name="DOE Joint Genome Institute"/>
            <person name="Vesth T.C."/>
            <person name="Nybo J."/>
            <person name="Theobald S."/>
            <person name="Brandl J."/>
            <person name="Frisvad J.C."/>
            <person name="Nielsen K.F."/>
            <person name="Lyhne E.K."/>
            <person name="Kogle M.E."/>
            <person name="Kuo A."/>
            <person name="Riley R."/>
            <person name="Clum A."/>
            <person name="Nolan M."/>
            <person name="Lipzen A."/>
            <person name="Salamov A."/>
            <person name="Henrissat B."/>
            <person name="Wiebenga A."/>
            <person name="De vries R.P."/>
            <person name="Grigoriev I.V."/>
            <person name="Mortensen U.H."/>
            <person name="Andersen M.R."/>
            <person name="Baker S.E."/>
        </authorList>
    </citation>
    <scope>NUCLEOTIDE SEQUENCE</scope>
    <source>
        <strain evidence="1">CBS 621.78</strain>
    </source>
</reference>
<evidence type="ECO:0000313" key="1">
    <source>
        <dbReference type="EMBL" id="RAH46748.1"/>
    </source>
</evidence>
<proteinExistence type="predicted"/>